<dbReference type="Proteomes" id="UP001520140">
    <property type="component" value="Unassembled WGS sequence"/>
</dbReference>
<evidence type="ECO:0000313" key="4">
    <source>
        <dbReference type="Proteomes" id="UP001520140"/>
    </source>
</evidence>
<organism evidence="3 4">
    <name type="scientific">Rhodococcoides kroppenstedtii</name>
    <dbReference type="NCBI Taxonomy" id="293050"/>
    <lineage>
        <taxon>Bacteria</taxon>
        <taxon>Bacillati</taxon>
        <taxon>Actinomycetota</taxon>
        <taxon>Actinomycetes</taxon>
        <taxon>Mycobacteriales</taxon>
        <taxon>Nocardiaceae</taxon>
        <taxon>Rhodococcoides</taxon>
    </lineage>
</organism>
<keyword evidence="4" id="KW-1185">Reference proteome</keyword>
<proteinExistence type="predicted"/>
<name>A0ABS7NU92_9NOCA</name>
<sequence length="143" mass="15804">MTYEVSVTRDETWPSPTGQREDPTVTDFHKAPARTLEPMLSTRLLPVLLVSLYLVQCAWAGVVLAKYTNDAVGRGPGPGWELMIGPAALLLMVAIFARAYLVSRRATARRASAAPASLRHPWSLTRTVAADDRADRPWLHDPR</sequence>
<dbReference type="EMBL" id="JABUKG010000009">
    <property type="protein sequence ID" value="MBY6321282.1"/>
    <property type="molecule type" value="Genomic_DNA"/>
</dbReference>
<feature type="transmembrane region" description="Helical" evidence="2">
    <location>
        <begin position="82"/>
        <end position="101"/>
    </location>
</feature>
<gene>
    <name evidence="3" type="ORF">HQ605_10635</name>
</gene>
<keyword evidence="2" id="KW-0812">Transmembrane</keyword>
<evidence type="ECO:0000256" key="2">
    <source>
        <dbReference type="SAM" id="Phobius"/>
    </source>
</evidence>
<accession>A0ABS7NU92</accession>
<feature type="region of interest" description="Disordered" evidence="1">
    <location>
        <begin position="1"/>
        <end position="24"/>
    </location>
</feature>
<comment type="caution">
    <text evidence="3">The sequence shown here is derived from an EMBL/GenBank/DDBJ whole genome shotgun (WGS) entry which is preliminary data.</text>
</comment>
<feature type="transmembrane region" description="Helical" evidence="2">
    <location>
        <begin position="44"/>
        <end position="62"/>
    </location>
</feature>
<evidence type="ECO:0000256" key="1">
    <source>
        <dbReference type="SAM" id="MobiDB-lite"/>
    </source>
</evidence>
<protein>
    <submittedName>
        <fullName evidence="3">Uncharacterized protein</fullName>
    </submittedName>
</protein>
<evidence type="ECO:0000313" key="3">
    <source>
        <dbReference type="EMBL" id="MBY6321282.1"/>
    </source>
</evidence>
<keyword evidence="2" id="KW-1133">Transmembrane helix</keyword>
<dbReference type="RefSeq" id="WP_068103835.1">
    <property type="nucleotide sequence ID" value="NZ_JABUKE010000008.1"/>
</dbReference>
<keyword evidence="2" id="KW-0472">Membrane</keyword>
<reference evidence="3 4" key="1">
    <citation type="submission" date="2020-06" db="EMBL/GenBank/DDBJ databases">
        <title>Taxonomy, biology and ecology of Rhodococcus bacteria occurring in California pistachio and other woody hosts as revealed by genome sequence analyses.</title>
        <authorList>
            <person name="Gai Y."/>
            <person name="Riely B."/>
        </authorList>
    </citation>
    <scope>NUCLEOTIDE SEQUENCE [LARGE SCALE GENOMIC DNA]</scope>
    <source>
        <strain evidence="3 4">BP-284</strain>
    </source>
</reference>